<dbReference type="PANTHER" id="PTHR24092:SF150">
    <property type="entry name" value="PHOSPHOLIPID-TRANSPORTING ATPASE"/>
    <property type="match status" value="1"/>
</dbReference>
<dbReference type="GO" id="GO:0140326">
    <property type="term" value="F:ATPase-coupled intramembrane lipid transporter activity"/>
    <property type="evidence" value="ECO:0007669"/>
    <property type="project" value="UniProtKB-EC"/>
</dbReference>
<feature type="active site" description="4-aspartylphosphate intermediate" evidence="12">
    <location>
        <position position="408"/>
    </location>
</feature>
<dbReference type="EMBL" id="CP001575">
    <property type="protein sequence ID" value="ACO69428.1"/>
    <property type="molecule type" value="Genomic_DNA"/>
</dbReference>
<feature type="binding site" evidence="13">
    <location>
        <position position="620"/>
    </location>
    <ligand>
        <name>ATP</name>
        <dbReference type="ChEBI" id="CHEBI:30616"/>
    </ligand>
</feature>
<dbReference type="GO" id="GO:0000287">
    <property type="term" value="F:magnesium ion binding"/>
    <property type="evidence" value="ECO:0007669"/>
    <property type="project" value="UniProtKB-UniRule"/>
</dbReference>
<feature type="binding site" evidence="13">
    <location>
        <position position="815"/>
    </location>
    <ligand>
        <name>ATP</name>
        <dbReference type="ChEBI" id="CHEBI:30616"/>
    </ligand>
</feature>
<dbReference type="SUPFAM" id="SSF81665">
    <property type="entry name" value="Calcium ATPase, transmembrane domain M"/>
    <property type="match status" value="1"/>
</dbReference>
<proteinExistence type="inferred from homology"/>
<dbReference type="InterPro" id="IPR036412">
    <property type="entry name" value="HAD-like_sf"/>
</dbReference>
<dbReference type="Proteomes" id="UP000002009">
    <property type="component" value="Chromosome 8"/>
</dbReference>
<feature type="binding site" evidence="13">
    <location>
        <position position="809"/>
    </location>
    <ligand>
        <name>ATP</name>
        <dbReference type="ChEBI" id="CHEBI:30616"/>
    </ligand>
</feature>
<keyword evidence="20" id="KW-1185">Reference proteome</keyword>
<evidence type="ECO:0000256" key="1">
    <source>
        <dbReference type="ARBA" id="ARBA00004141"/>
    </source>
</evidence>
<dbReference type="InterPro" id="IPR001757">
    <property type="entry name" value="P_typ_ATPase"/>
</dbReference>
<organism evidence="19 20">
    <name type="scientific">Micromonas commoda (strain RCC299 / NOUM17 / CCMP2709)</name>
    <name type="common">Picoplanktonic green alga</name>
    <dbReference type="NCBI Taxonomy" id="296587"/>
    <lineage>
        <taxon>Eukaryota</taxon>
        <taxon>Viridiplantae</taxon>
        <taxon>Chlorophyta</taxon>
        <taxon>Mamiellophyceae</taxon>
        <taxon>Mamiellales</taxon>
        <taxon>Mamiellaceae</taxon>
        <taxon>Micromonas</taxon>
    </lineage>
</organism>
<feature type="transmembrane region" description="Helical" evidence="15">
    <location>
        <begin position="337"/>
        <end position="361"/>
    </location>
</feature>
<dbReference type="NCBIfam" id="TIGR01652">
    <property type="entry name" value="ATPase-Plipid"/>
    <property type="match status" value="1"/>
</dbReference>
<accession>C1FFT3</accession>
<evidence type="ECO:0000256" key="16">
    <source>
        <dbReference type="SAM" id="MobiDB-lite"/>
    </source>
</evidence>
<dbReference type="NCBIfam" id="TIGR01494">
    <property type="entry name" value="ATPase_P-type"/>
    <property type="match status" value="1"/>
</dbReference>
<feature type="transmembrane region" description="Helical" evidence="15">
    <location>
        <begin position="924"/>
        <end position="944"/>
    </location>
</feature>
<feature type="compositionally biased region" description="Polar residues" evidence="16">
    <location>
        <begin position="1125"/>
        <end position="1138"/>
    </location>
</feature>
<comment type="similarity">
    <text evidence="2 15">Belongs to the cation transport ATPase (P-type) (TC 3.A.3) family. Type IV subfamily.</text>
</comment>
<feature type="binding site" evidence="13">
    <location>
        <position position="409"/>
    </location>
    <ligand>
        <name>ATP</name>
        <dbReference type="ChEBI" id="CHEBI:30616"/>
    </ligand>
</feature>
<evidence type="ECO:0000256" key="5">
    <source>
        <dbReference type="ARBA" id="ARBA00022741"/>
    </source>
</evidence>
<feature type="transmembrane region" description="Helical" evidence="15">
    <location>
        <begin position="1084"/>
        <end position="1102"/>
    </location>
</feature>
<keyword evidence="3 15" id="KW-0812">Transmembrane</keyword>
<evidence type="ECO:0000256" key="10">
    <source>
        <dbReference type="ARBA" id="ARBA00023136"/>
    </source>
</evidence>
<feature type="binding site" evidence="13">
    <location>
        <position position="837"/>
    </location>
    <ligand>
        <name>ATP</name>
        <dbReference type="ChEBI" id="CHEBI:30616"/>
    </ligand>
</feature>
<feature type="transmembrane region" description="Helical" evidence="15">
    <location>
        <begin position="1036"/>
        <end position="1055"/>
    </location>
</feature>
<dbReference type="InParanoid" id="C1FFT3"/>
<evidence type="ECO:0000256" key="11">
    <source>
        <dbReference type="ARBA" id="ARBA00034036"/>
    </source>
</evidence>
<sequence length="1215" mass="135841">MDSFRFGHAKHSESRVVYVTADASAHGPNAGFRFKGNAISTGKYSPITFFPKGLYEQFRRIANLYFLSVAIISLFEAISPIKPYTIWSPLVLVVGLSMAKEAVEDYARHKQDHEQNTSLTERFNGTSLVQCEWREVKTGDLVRVVRDQAFPCDLVLLASSLDDSVCYVETKNLDGETNLKIKRGVEGMGGVGTGPTKMRELCGDGRDAYVECEHPNNSLYTFTGNLDVPEKISLVPSNILLRGSSLRNTEWVIGLAIYTGHDTKIMASASSAAPSKRSTIEKGMDKIVISMLGLLCLMGTITGIICGSWIKNVSPKHWYMDTSDTDMVFDPKNAPKVGVVAFLTSYVLYGYLIPISLYVSLEFVKVCQAMVFLNSDRQMYHEETDTPMRARTSNLNEELGMVHTVLSDKTGTLTCNSMEFFKCSIAGVSYGEGVTEIERSIAKRQGRPILTKPTKPIEPGFNFKDARLEGDKWRSLPDAEHIRDFFRILGVCHTVIPEGEATRETICYQAESPDESAFVVAAKRFGFFFKSRTTSGMELEEPSFPSSGEMSTVHYELLNVLEFNSTRKRMSVIVRTPEDKIMLYCKGADSVIYDRLSHGNQKYTDVTQQHMDEYAKCGLRTLCLSVREISQSEYDAWNVTYTEAAQSLEKRDEKLQAAAEIIEKDLFLVGATAIEDKLQDGVPGTIEQMMRGGIAVWVLTGDKQDTAINIAQACALIRDDMDVHIVNIEELVKQEHDREITRAQFNEQGKVQVAALIEEGIEKEAATAKKGMETCLVIDGRSLSFALEQDLAPRFLQLGSGCTSVVCCRVSPLQKALVTKLVKDSGKITLAIGDGANDVGMIQSAHIGVGISGQEGMQAVMASDFAFAQFRFLERLLLVHGRYNYKRISKMVTYFFYKNLAFGLTLFMYNLHAAASGQVVYNDWLMSAFNIFFVAFPVIALGILDQDVNQRSCLQFPQLYRQGQQNACFERRVQLGWALNGVYIGMVTFFVVFYAVHGGEADHPKGHVFGLWEVGTSLYTGIVITINLQMAQMINFWTWIQHVCIWGSIAFWYIANCILSNTDPYLSTYSYKIFIPTIAPTPKFWMATPLIVVIGLLPDLLYRTLRRLFRPEPHQLVQEYERTVRGTTPRSSAANTPMDTPRHGSRYGSSAVLAEEGRIEVDEPEEGEENIEPDEPAELDEPAEPEEPDPNEVERSDEEAPPREAEEEKKADESA</sequence>
<evidence type="ECO:0000313" key="20">
    <source>
        <dbReference type="Proteomes" id="UP000002009"/>
    </source>
</evidence>
<dbReference type="KEGG" id="mis:MICPUN_84330"/>
<dbReference type="InterPro" id="IPR006539">
    <property type="entry name" value="P-type_ATPase_IV"/>
</dbReference>
<dbReference type="GO" id="GO:0005886">
    <property type="term" value="C:plasma membrane"/>
    <property type="evidence" value="ECO:0007669"/>
    <property type="project" value="TreeGrafter"/>
</dbReference>
<dbReference type="CDD" id="cd02073">
    <property type="entry name" value="P-type_ATPase_APLT_Dnf-like"/>
    <property type="match status" value="1"/>
</dbReference>
<dbReference type="Gene3D" id="2.70.150.10">
    <property type="entry name" value="Calcium-transporting ATPase, cytoplasmic transduction domain A"/>
    <property type="match status" value="1"/>
</dbReference>
<dbReference type="STRING" id="296587.C1FFT3"/>
<feature type="domain" description="P-type ATPase N-terminal" evidence="17">
    <location>
        <begin position="27"/>
        <end position="87"/>
    </location>
</feature>
<comment type="catalytic activity">
    <reaction evidence="11 15">
        <text>ATP + H2O + phospholipidSide 1 = ADP + phosphate + phospholipidSide 2.</text>
        <dbReference type="EC" id="7.6.2.1"/>
    </reaction>
</comment>
<evidence type="ECO:0000256" key="15">
    <source>
        <dbReference type="RuleBase" id="RU362033"/>
    </source>
</evidence>
<dbReference type="AlphaFoldDB" id="C1FFT3"/>
<feature type="transmembrane region" description="Helical" evidence="15">
    <location>
        <begin position="977"/>
        <end position="997"/>
    </location>
</feature>
<dbReference type="SUPFAM" id="SSF56784">
    <property type="entry name" value="HAD-like"/>
    <property type="match status" value="1"/>
</dbReference>
<protein>
    <recommendedName>
        <fullName evidence="15">Phospholipid-transporting ATPase</fullName>
        <ecNumber evidence="15">7.6.2.1</ecNumber>
    </recommendedName>
</protein>
<evidence type="ECO:0000259" key="17">
    <source>
        <dbReference type="Pfam" id="PF16209"/>
    </source>
</evidence>
<evidence type="ECO:0000313" key="19">
    <source>
        <dbReference type="EMBL" id="ACO69428.1"/>
    </source>
</evidence>
<feature type="binding site" evidence="13">
    <location>
        <position position="702"/>
    </location>
    <ligand>
        <name>ATP</name>
        <dbReference type="ChEBI" id="CHEBI:30616"/>
    </ligand>
</feature>
<feature type="binding site" evidence="13">
    <location>
        <position position="410"/>
    </location>
    <ligand>
        <name>ATP</name>
        <dbReference type="ChEBI" id="CHEBI:30616"/>
    </ligand>
</feature>
<feature type="domain" description="P-type ATPase C-terminal" evidence="18">
    <location>
        <begin position="860"/>
        <end position="1112"/>
    </location>
</feature>
<dbReference type="GO" id="GO:0005524">
    <property type="term" value="F:ATP binding"/>
    <property type="evidence" value="ECO:0007669"/>
    <property type="project" value="UniProtKB-UniRule"/>
</dbReference>
<feature type="compositionally biased region" description="Basic and acidic residues" evidence="16">
    <location>
        <begin position="1192"/>
        <end position="1215"/>
    </location>
</feature>
<feature type="transmembrane region" description="Helical" evidence="15">
    <location>
        <begin position="287"/>
        <end position="310"/>
    </location>
</feature>
<feature type="transmembrane region" description="Helical" evidence="15">
    <location>
        <begin position="892"/>
        <end position="912"/>
    </location>
</feature>
<dbReference type="Pfam" id="PF13246">
    <property type="entry name" value="Cation_ATPase"/>
    <property type="match status" value="1"/>
</dbReference>
<dbReference type="FunFam" id="3.40.50.1000:FF:000014">
    <property type="entry name" value="Phospholipid-transporting ATPase"/>
    <property type="match status" value="1"/>
</dbReference>
<feature type="binding site" evidence="14">
    <location>
        <position position="410"/>
    </location>
    <ligand>
        <name>Mg(2+)</name>
        <dbReference type="ChEBI" id="CHEBI:18420"/>
    </ligand>
</feature>
<evidence type="ECO:0000256" key="13">
    <source>
        <dbReference type="PIRSR" id="PIRSR606539-2"/>
    </source>
</evidence>
<dbReference type="SUPFAM" id="SSF81653">
    <property type="entry name" value="Calcium ATPase, transduction domain A"/>
    <property type="match status" value="1"/>
</dbReference>
<evidence type="ECO:0000259" key="18">
    <source>
        <dbReference type="Pfam" id="PF16212"/>
    </source>
</evidence>
<evidence type="ECO:0000256" key="8">
    <source>
        <dbReference type="ARBA" id="ARBA00022967"/>
    </source>
</evidence>
<keyword evidence="5 13" id="KW-0547">Nucleotide-binding</keyword>
<dbReference type="InterPro" id="IPR044492">
    <property type="entry name" value="P_typ_ATPase_HD_dom"/>
</dbReference>
<dbReference type="OrthoDB" id="377733at2759"/>
<evidence type="ECO:0000256" key="7">
    <source>
        <dbReference type="ARBA" id="ARBA00022842"/>
    </source>
</evidence>
<dbReference type="InterPro" id="IPR023298">
    <property type="entry name" value="ATPase_P-typ_TM_dom_sf"/>
</dbReference>
<evidence type="ECO:0000256" key="6">
    <source>
        <dbReference type="ARBA" id="ARBA00022840"/>
    </source>
</evidence>
<dbReference type="InterPro" id="IPR023299">
    <property type="entry name" value="ATPase_P-typ_cyto_dom_N"/>
</dbReference>
<evidence type="ECO:0000256" key="3">
    <source>
        <dbReference type="ARBA" id="ARBA00022692"/>
    </source>
</evidence>
<feature type="binding site" evidence="13">
    <location>
        <position position="586"/>
    </location>
    <ligand>
        <name>ATP</name>
        <dbReference type="ChEBI" id="CHEBI:30616"/>
    </ligand>
</feature>
<feature type="transmembrane region" description="Helical" evidence="15">
    <location>
        <begin position="1009"/>
        <end position="1029"/>
    </location>
</feature>
<feature type="binding site" evidence="14">
    <location>
        <position position="408"/>
    </location>
    <ligand>
        <name>Mg(2+)</name>
        <dbReference type="ChEBI" id="CHEBI:18420"/>
    </ligand>
</feature>
<feature type="binding site" evidence="14">
    <location>
        <position position="834"/>
    </location>
    <ligand>
        <name>Mg(2+)</name>
        <dbReference type="ChEBI" id="CHEBI:18420"/>
    </ligand>
</feature>
<keyword evidence="8 15" id="KW-1278">Translocase</keyword>
<feature type="region of interest" description="Disordered" evidence="16">
    <location>
        <begin position="1119"/>
        <end position="1215"/>
    </location>
</feature>
<feature type="binding site" evidence="13">
    <location>
        <position position="700"/>
    </location>
    <ligand>
        <name>ATP</name>
        <dbReference type="ChEBI" id="CHEBI:30616"/>
    </ligand>
</feature>
<name>C1FFT3_MICCC</name>
<dbReference type="PANTHER" id="PTHR24092">
    <property type="entry name" value="PROBABLE PHOSPHOLIPID-TRANSPORTING ATPASE"/>
    <property type="match status" value="1"/>
</dbReference>
<dbReference type="RefSeq" id="XP_002508170.1">
    <property type="nucleotide sequence ID" value="XM_002508124.1"/>
</dbReference>
<feature type="binding site" evidence="13">
    <location>
        <position position="515"/>
    </location>
    <ligand>
        <name>ATP</name>
        <dbReference type="ChEBI" id="CHEBI:30616"/>
    </ligand>
</feature>
<evidence type="ECO:0000256" key="2">
    <source>
        <dbReference type="ARBA" id="ARBA00008109"/>
    </source>
</evidence>
<feature type="compositionally biased region" description="Acidic residues" evidence="16">
    <location>
        <begin position="1162"/>
        <end position="1191"/>
    </location>
</feature>
<feature type="binding site" evidence="13">
    <location>
        <position position="838"/>
    </location>
    <ligand>
        <name>ATP</name>
        <dbReference type="ChEBI" id="CHEBI:30616"/>
    </ligand>
</feature>
<dbReference type="InterPro" id="IPR008250">
    <property type="entry name" value="ATPase_P-typ_transduc_dom_A_sf"/>
</dbReference>
<feature type="binding site" evidence="13">
    <location>
        <position position="408"/>
    </location>
    <ligand>
        <name>ATP</name>
        <dbReference type="ChEBI" id="CHEBI:30616"/>
    </ligand>
</feature>
<dbReference type="FunFam" id="3.40.1110.10:FF:000029">
    <property type="entry name" value="Phospholipid-transporting ATPase"/>
    <property type="match status" value="1"/>
</dbReference>
<dbReference type="InterPro" id="IPR032631">
    <property type="entry name" value="P-type_ATPase_N"/>
</dbReference>
<dbReference type="InterPro" id="IPR018303">
    <property type="entry name" value="ATPase_P-typ_P_site"/>
</dbReference>
<keyword evidence="10 15" id="KW-0472">Membrane</keyword>
<evidence type="ECO:0000256" key="4">
    <source>
        <dbReference type="ARBA" id="ARBA00022723"/>
    </source>
</evidence>
<dbReference type="GO" id="GO:0016887">
    <property type="term" value="F:ATP hydrolysis activity"/>
    <property type="evidence" value="ECO:0007669"/>
    <property type="project" value="InterPro"/>
</dbReference>
<comment type="cofactor">
    <cofactor evidence="14">
        <name>Mg(2+)</name>
        <dbReference type="ChEBI" id="CHEBI:18420"/>
    </cofactor>
</comment>
<dbReference type="EC" id="7.6.2.1" evidence="15"/>
<keyword evidence="9 15" id="KW-1133">Transmembrane helix</keyword>
<evidence type="ECO:0000256" key="12">
    <source>
        <dbReference type="PIRSR" id="PIRSR606539-1"/>
    </source>
</evidence>
<dbReference type="OMA" id="DILMFFR"/>
<keyword evidence="6 13" id="KW-0067">ATP-binding</keyword>
<dbReference type="FunCoup" id="C1FFT3">
    <property type="interactions" value="907"/>
</dbReference>
<dbReference type="PRINTS" id="PR00119">
    <property type="entry name" value="CATATPASE"/>
</dbReference>
<dbReference type="SFLD" id="SFLDG00002">
    <property type="entry name" value="C1.7:_P-type_atpase_like"/>
    <property type="match status" value="1"/>
</dbReference>
<dbReference type="eggNOG" id="KOG0206">
    <property type="taxonomic scope" value="Eukaryota"/>
</dbReference>
<dbReference type="InterPro" id="IPR032630">
    <property type="entry name" value="P_typ_ATPase_c"/>
</dbReference>
<keyword evidence="4 14" id="KW-0479">Metal-binding</keyword>
<dbReference type="GeneID" id="8245514"/>
<dbReference type="SFLD" id="SFLDF00027">
    <property type="entry name" value="p-type_atpase"/>
    <property type="match status" value="1"/>
</dbReference>
<dbReference type="SUPFAM" id="SSF81660">
    <property type="entry name" value="Metal cation-transporting ATPase, ATP-binding domain N"/>
    <property type="match status" value="1"/>
</dbReference>
<dbReference type="Gene3D" id="3.40.50.1000">
    <property type="entry name" value="HAD superfamily/HAD-like"/>
    <property type="match status" value="1"/>
</dbReference>
<gene>
    <name evidence="19" type="ORF">MICPUN_84330</name>
</gene>
<reference evidence="19 20" key="1">
    <citation type="journal article" date="2009" name="Science">
        <title>Green evolution and dynamic adaptations revealed by genomes of the marine picoeukaryotes Micromonas.</title>
        <authorList>
            <person name="Worden A.Z."/>
            <person name="Lee J.H."/>
            <person name="Mock T."/>
            <person name="Rouze P."/>
            <person name="Simmons M.P."/>
            <person name="Aerts A.L."/>
            <person name="Allen A.E."/>
            <person name="Cuvelier M.L."/>
            <person name="Derelle E."/>
            <person name="Everett M.V."/>
            <person name="Foulon E."/>
            <person name="Grimwood J."/>
            <person name="Gundlach H."/>
            <person name="Henrissat B."/>
            <person name="Napoli C."/>
            <person name="McDonald S.M."/>
            <person name="Parker M.S."/>
            <person name="Rombauts S."/>
            <person name="Salamov A."/>
            <person name="Von Dassow P."/>
            <person name="Badger J.H."/>
            <person name="Coutinho P.M."/>
            <person name="Demir E."/>
            <person name="Dubchak I."/>
            <person name="Gentemann C."/>
            <person name="Eikrem W."/>
            <person name="Gready J.E."/>
            <person name="John U."/>
            <person name="Lanier W."/>
            <person name="Lindquist E.A."/>
            <person name="Lucas S."/>
            <person name="Mayer K.F."/>
            <person name="Moreau H."/>
            <person name="Not F."/>
            <person name="Otillar R."/>
            <person name="Panaud O."/>
            <person name="Pangilinan J."/>
            <person name="Paulsen I."/>
            <person name="Piegu B."/>
            <person name="Poliakov A."/>
            <person name="Robbens S."/>
            <person name="Schmutz J."/>
            <person name="Toulza E."/>
            <person name="Wyss T."/>
            <person name="Zelensky A."/>
            <person name="Zhou K."/>
            <person name="Armbrust E.V."/>
            <person name="Bhattacharya D."/>
            <person name="Goodenough U.W."/>
            <person name="Van de Peer Y."/>
            <person name="Grigoriev I.V."/>
        </authorList>
    </citation>
    <scope>NUCLEOTIDE SEQUENCE [LARGE SCALE GENOMIC DNA]</scope>
    <source>
        <strain evidence="20">RCC299 / NOUM17</strain>
    </source>
</reference>
<evidence type="ECO:0000256" key="14">
    <source>
        <dbReference type="PIRSR" id="PIRSR606539-3"/>
    </source>
</evidence>
<dbReference type="SFLD" id="SFLDS00003">
    <property type="entry name" value="Haloacid_Dehalogenase"/>
    <property type="match status" value="1"/>
</dbReference>
<dbReference type="PROSITE" id="PS00154">
    <property type="entry name" value="ATPASE_E1_E2"/>
    <property type="match status" value="1"/>
</dbReference>
<feature type="binding site" evidence="13">
    <location>
        <position position="701"/>
    </location>
    <ligand>
        <name>ATP</name>
        <dbReference type="ChEBI" id="CHEBI:30616"/>
    </ligand>
</feature>
<keyword evidence="7 14" id="KW-0460">Magnesium</keyword>
<dbReference type="Pfam" id="PF16209">
    <property type="entry name" value="PhoLip_ATPase_N"/>
    <property type="match status" value="1"/>
</dbReference>
<dbReference type="GO" id="GO:0045332">
    <property type="term" value="P:phospholipid translocation"/>
    <property type="evidence" value="ECO:0007669"/>
    <property type="project" value="TreeGrafter"/>
</dbReference>
<comment type="subcellular location">
    <subcellularLocation>
        <location evidence="1 15">Membrane</location>
        <topology evidence="1 15">Multi-pass membrane protein</topology>
    </subcellularLocation>
</comment>
<dbReference type="Gene3D" id="3.40.1110.10">
    <property type="entry name" value="Calcium-transporting ATPase, cytoplasmic domain N"/>
    <property type="match status" value="1"/>
</dbReference>
<feature type="binding site" evidence="14">
    <location>
        <position position="838"/>
    </location>
    <ligand>
        <name>Mg(2+)</name>
        <dbReference type="ChEBI" id="CHEBI:18420"/>
    </ligand>
</feature>
<dbReference type="InterPro" id="IPR023214">
    <property type="entry name" value="HAD_sf"/>
</dbReference>
<feature type="binding site" evidence="13">
    <location>
        <position position="563"/>
    </location>
    <ligand>
        <name>ATP</name>
        <dbReference type="ChEBI" id="CHEBI:30616"/>
    </ligand>
</feature>
<evidence type="ECO:0000256" key="9">
    <source>
        <dbReference type="ARBA" id="ARBA00022989"/>
    </source>
</evidence>
<dbReference type="Pfam" id="PF16212">
    <property type="entry name" value="PhoLip_ATPase_C"/>
    <property type="match status" value="1"/>
</dbReference>